<dbReference type="AlphaFoldDB" id="A0A392UKW3"/>
<proteinExistence type="predicted"/>
<accession>A0A392UKW3</accession>
<dbReference type="EMBL" id="LXQA010855597">
    <property type="protein sequence ID" value="MCI74201.1"/>
    <property type="molecule type" value="Genomic_DNA"/>
</dbReference>
<sequence length="63" mass="6961">ENVFPGTVEEMDKRMRLYGNSFSTSPTDEFPLERGLRQGDPLSPFLFLVAAEGLVECVDASHG</sequence>
<protein>
    <submittedName>
        <fullName evidence="1">Cytochrome P450</fullName>
    </submittedName>
</protein>
<name>A0A392UKW3_9FABA</name>
<dbReference type="Proteomes" id="UP000265520">
    <property type="component" value="Unassembled WGS sequence"/>
</dbReference>
<evidence type="ECO:0000313" key="1">
    <source>
        <dbReference type="EMBL" id="MCI74201.1"/>
    </source>
</evidence>
<comment type="caution">
    <text evidence="1">The sequence shown here is derived from an EMBL/GenBank/DDBJ whole genome shotgun (WGS) entry which is preliminary data.</text>
</comment>
<reference evidence="1 2" key="1">
    <citation type="journal article" date="2018" name="Front. Plant Sci.">
        <title>Red Clover (Trifolium pratense) and Zigzag Clover (T. medium) - A Picture of Genomic Similarities and Differences.</title>
        <authorList>
            <person name="Dluhosova J."/>
            <person name="Istvanek J."/>
            <person name="Nedelnik J."/>
            <person name="Repkova J."/>
        </authorList>
    </citation>
    <scope>NUCLEOTIDE SEQUENCE [LARGE SCALE GENOMIC DNA]</scope>
    <source>
        <strain evidence="2">cv. 10/8</strain>
        <tissue evidence="1">Leaf</tissue>
    </source>
</reference>
<feature type="non-terminal residue" evidence="1">
    <location>
        <position position="1"/>
    </location>
</feature>
<keyword evidence="2" id="KW-1185">Reference proteome</keyword>
<evidence type="ECO:0000313" key="2">
    <source>
        <dbReference type="Proteomes" id="UP000265520"/>
    </source>
</evidence>
<organism evidence="1 2">
    <name type="scientific">Trifolium medium</name>
    <dbReference type="NCBI Taxonomy" id="97028"/>
    <lineage>
        <taxon>Eukaryota</taxon>
        <taxon>Viridiplantae</taxon>
        <taxon>Streptophyta</taxon>
        <taxon>Embryophyta</taxon>
        <taxon>Tracheophyta</taxon>
        <taxon>Spermatophyta</taxon>
        <taxon>Magnoliopsida</taxon>
        <taxon>eudicotyledons</taxon>
        <taxon>Gunneridae</taxon>
        <taxon>Pentapetalae</taxon>
        <taxon>rosids</taxon>
        <taxon>fabids</taxon>
        <taxon>Fabales</taxon>
        <taxon>Fabaceae</taxon>
        <taxon>Papilionoideae</taxon>
        <taxon>50 kb inversion clade</taxon>
        <taxon>NPAAA clade</taxon>
        <taxon>Hologalegina</taxon>
        <taxon>IRL clade</taxon>
        <taxon>Trifolieae</taxon>
        <taxon>Trifolium</taxon>
    </lineage>
</organism>